<accession>A0AAQ3NC53</accession>
<dbReference type="AlphaFoldDB" id="A0AAQ3NC53"/>
<proteinExistence type="predicted"/>
<gene>
    <name evidence="1" type="ORF">V8G54_019626</name>
</gene>
<reference evidence="1 2" key="1">
    <citation type="journal article" date="2023" name="Life. Sci Alliance">
        <title>Evolutionary insights into 3D genome organization and epigenetic landscape of Vigna mungo.</title>
        <authorList>
            <person name="Junaid A."/>
            <person name="Singh B."/>
            <person name="Bhatia S."/>
        </authorList>
    </citation>
    <scope>NUCLEOTIDE SEQUENCE [LARGE SCALE GENOMIC DNA]</scope>
    <source>
        <strain evidence="1">Urdbean</strain>
    </source>
</reference>
<sequence length="121" mass="13102">MLIPLSFCVTLRNTGTRILSYIATETTIPNAETVKIEAGGISNPLPIFLFNVVPCFTKNVAVCATHIPNGMVDTQIGIMLIISFVSSTFVTLARFQGLCFPPKLPSLTRIAALSRNFSLLV</sequence>
<keyword evidence="2" id="KW-1185">Reference proteome</keyword>
<dbReference type="EMBL" id="CP144695">
    <property type="protein sequence ID" value="WVZ06280.1"/>
    <property type="molecule type" value="Genomic_DNA"/>
</dbReference>
<evidence type="ECO:0000313" key="2">
    <source>
        <dbReference type="Proteomes" id="UP001374535"/>
    </source>
</evidence>
<name>A0AAQ3NC53_VIGMU</name>
<dbReference type="Proteomes" id="UP001374535">
    <property type="component" value="Chromosome 6"/>
</dbReference>
<protein>
    <submittedName>
        <fullName evidence="1">Uncharacterized protein</fullName>
    </submittedName>
</protein>
<organism evidence="1 2">
    <name type="scientific">Vigna mungo</name>
    <name type="common">Black gram</name>
    <name type="synonym">Phaseolus mungo</name>
    <dbReference type="NCBI Taxonomy" id="3915"/>
    <lineage>
        <taxon>Eukaryota</taxon>
        <taxon>Viridiplantae</taxon>
        <taxon>Streptophyta</taxon>
        <taxon>Embryophyta</taxon>
        <taxon>Tracheophyta</taxon>
        <taxon>Spermatophyta</taxon>
        <taxon>Magnoliopsida</taxon>
        <taxon>eudicotyledons</taxon>
        <taxon>Gunneridae</taxon>
        <taxon>Pentapetalae</taxon>
        <taxon>rosids</taxon>
        <taxon>fabids</taxon>
        <taxon>Fabales</taxon>
        <taxon>Fabaceae</taxon>
        <taxon>Papilionoideae</taxon>
        <taxon>50 kb inversion clade</taxon>
        <taxon>NPAAA clade</taxon>
        <taxon>indigoferoid/millettioid clade</taxon>
        <taxon>Phaseoleae</taxon>
        <taxon>Vigna</taxon>
    </lineage>
</organism>
<evidence type="ECO:0000313" key="1">
    <source>
        <dbReference type="EMBL" id="WVZ06280.1"/>
    </source>
</evidence>